<evidence type="ECO:0000313" key="10">
    <source>
        <dbReference type="Proteomes" id="UP000014062"/>
    </source>
</evidence>
<evidence type="ECO:0000256" key="4">
    <source>
        <dbReference type="ARBA" id="ARBA00022833"/>
    </source>
</evidence>
<feature type="binding site" evidence="8">
    <location>
        <position position="101"/>
    </location>
    <ligand>
        <name>Zn(2+)</name>
        <dbReference type="ChEBI" id="CHEBI:29105"/>
    </ligand>
</feature>
<proteinExistence type="inferred from homology"/>
<comment type="cofactor">
    <cofactor evidence="8">
        <name>Zn(2+)</name>
        <dbReference type="ChEBI" id="CHEBI:29105"/>
    </cofactor>
    <text evidence="8">Binds 1 zinc ion per subunit.</text>
</comment>
<dbReference type="PANTHER" id="PTHR11002">
    <property type="entry name" value="CARBONIC ANHYDRASE"/>
    <property type="match status" value="1"/>
</dbReference>
<evidence type="ECO:0000256" key="1">
    <source>
        <dbReference type="ARBA" id="ARBA00006217"/>
    </source>
</evidence>
<evidence type="ECO:0000256" key="8">
    <source>
        <dbReference type="PIRSR" id="PIRSR601765-1"/>
    </source>
</evidence>
<dbReference type="RefSeq" id="WP_016325440.1">
    <property type="nucleotide sequence ID" value="NZ_CM001889.1"/>
</dbReference>
<dbReference type="EC" id="4.2.1.1" evidence="2"/>
<dbReference type="PANTHER" id="PTHR11002:SF76">
    <property type="entry name" value="CARBONIC ANHYDRASE"/>
    <property type="match status" value="1"/>
</dbReference>
<evidence type="ECO:0000256" key="5">
    <source>
        <dbReference type="ARBA" id="ARBA00023239"/>
    </source>
</evidence>
<comment type="similarity">
    <text evidence="1">Belongs to the beta-class carbonic anhydrase family.</text>
</comment>
<dbReference type="SUPFAM" id="SSF53056">
    <property type="entry name" value="beta-carbonic anhydrase, cab"/>
    <property type="match status" value="1"/>
</dbReference>
<evidence type="ECO:0000256" key="3">
    <source>
        <dbReference type="ARBA" id="ARBA00022723"/>
    </source>
</evidence>
<name>A0A7U9DRK4_STRLI</name>
<organism evidence="9 10">
    <name type="scientific">Streptomyces lividans 1326</name>
    <dbReference type="NCBI Taxonomy" id="1200984"/>
    <lineage>
        <taxon>Bacteria</taxon>
        <taxon>Bacillati</taxon>
        <taxon>Actinomycetota</taxon>
        <taxon>Actinomycetes</taxon>
        <taxon>Kitasatosporales</taxon>
        <taxon>Streptomycetaceae</taxon>
        <taxon>Streptomyces</taxon>
    </lineage>
</organism>
<evidence type="ECO:0000256" key="6">
    <source>
        <dbReference type="ARBA" id="ARBA00024993"/>
    </source>
</evidence>
<comment type="catalytic activity">
    <reaction evidence="7">
        <text>hydrogencarbonate + H(+) = CO2 + H2O</text>
        <dbReference type="Rhea" id="RHEA:10748"/>
        <dbReference type="ChEBI" id="CHEBI:15377"/>
        <dbReference type="ChEBI" id="CHEBI:15378"/>
        <dbReference type="ChEBI" id="CHEBI:16526"/>
        <dbReference type="ChEBI" id="CHEBI:17544"/>
        <dbReference type="EC" id="4.2.1.1"/>
    </reaction>
</comment>
<feature type="binding site" evidence="8">
    <location>
        <position position="38"/>
    </location>
    <ligand>
        <name>Zn(2+)</name>
        <dbReference type="ChEBI" id="CHEBI:29105"/>
    </ligand>
</feature>
<comment type="function">
    <text evidence="6">Catalyzes the reversible hydration of carbon dioxide to form bicarbonate.</text>
</comment>
<protein>
    <recommendedName>
        <fullName evidence="2">carbonic anhydrase</fullName>
        <ecNumber evidence="2">4.2.1.1</ecNumber>
    </recommendedName>
</protein>
<dbReference type="Pfam" id="PF00484">
    <property type="entry name" value="Pro_CA"/>
    <property type="match status" value="1"/>
</dbReference>
<gene>
    <name evidence="9" type="ORF">SLI_1026</name>
</gene>
<accession>A0A7U9DRK4</accession>
<evidence type="ECO:0000313" key="9">
    <source>
        <dbReference type="EMBL" id="EOY45743.1"/>
    </source>
</evidence>
<reference evidence="10" key="1">
    <citation type="journal article" date="2013" name="Genome Biol. Evol.">
        <title>The genome sequence of Streptomyces lividans 66 reveals a novel tRNA-dependent peptide biosynthetic system within a metal-related genomic island.</title>
        <authorList>
            <person name="Cruz-Morales P."/>
            <person name="Vijgenboom E."/>
            <person name="Iruegas-Bocardo F."/>
            <person name="Girard G."/>
            <person name="Yanez-Guerra L.A."/>
            <person name="Ramos-Aboites H.E."/>
            <person name="Pernodet J.L."/>
            <person name="Anne J."/>
            <person name="van Wezel G.P."/>
            <person name="Barona-Gomez F."/>
        </authorList>
    </citation>
    <scope>NUCLEOTIDE SEQUENCE [LARGE SCALE GENOMIC DNA]</scope>
    <source>
        <strain evidence="10">1326</strain>
    </source>
</reference>
<feature type="binding site" evidence="8">
    <location>
        <position position="98"/>
    </location>
    <ligand>
        <name>Zn(2+)</name>
        <dbReference type="ChEBI" id="CHEBI:29105"/>
    </ligand>
</feature>
<dbReference type="InterPro" id="IPR001765">
    <property type="entry name" value="Carbonic_anhydrase"/>
</dbReference>
<keyword evidence="4 8" id="KW-0862">Zinc</keyword>
<evidence type="ECO:0000256" key="2">
    <source>
        <dbReference type="ARBA" id="ARBA00012925"/>
    </source>
</evidence>
<dbReference type="Gene3D" id="3.40.1050.10">
    <property type="entry name" value="Carbonic anhydrase"/>
    <property type="match status" value="1"/>
</dbReference>
<sequence length="189" mass="20721">MQYLIDQARVYRARATAHTLHLGGLTERTRPRAMFIACSDARFTPALITAARPGDLFELRTHGGEIPAYTPDTPTGESRTIEHAVNELNVSDIILCGHSHCETVPTALRDALAASDKAEADHAERVPLTGDLTAAGHWHVLAQLDNLSNYPCVVPRLADRSLRLHAWFHELETGATLAHHARANAFLPL</sequence>
<dbReference type="InterPro" id="IPR036874">
    <property type="entry name" value="Carbonic_anhydrase_sf"/>
</dbReference>
<keyword evidence="3 8" id="KW-0479">Metal-binding</keyword>
<dbReference type="Proteomes" id="UP000014062">
    <property type="component" value="Chromosome"/>
</dbReference>
<dbReference type="EMBL" id="CM001889">
    <property type="protein sequence ID" value="EOY45743.1"/>
    <property type="molecule type" value="Genomic_DNA"/>
</dbReference>
<keyword evidence="5 9" id="KW-0456">Lyase</keyword>
<dbReference type="GO" id="GO:0008270">
    <property type="term" value="F:zinc ion binding"/>
    <property type="evidence" value="ECO:0007669"/>
    <property type="project" value="InterPro"/>
</dbReference>
<dbReference type="GO" id="GO:0004089">
    <property type="term" value="F:carbonate dehydratase activity"/>
    <property type="evidence" value="ECO:0007669"/>
    <property type="project" value="UniProtKB-EC"/>
</dbReference>
<feature type="binding site" evidence="8">
    <location>
        <position position="40"/>
    </location>
    <ligand>
        <name>Zn(2+)</name>
        <dbReference type="ChEBI" id="CHEBI:29105"/>
    </ligand>
</feature>
<evidence type="ECO:0000256" key="7">
    <source>
        <dbReference type="ARBA" id="ARBA00048348"/>
    </source>
</evidence>
<dbReference type="SMART" id="SM00947">
    <property type="entry name" value="Pro_CA"/>
    <property type="match status" value="1"/>
</dbReference>
<dbReference type="AlphaFoldDB" id="A0A7U9DRK4"/>